<dbReference type="SUPFAM" id="SSF50129">
    <property type="entry name" value="GroES-like"/>
    <property type="match status" value="1"/>
</dbReference>
<dbReference type="InterPro" id="IPR011032">
    <property type="entry name" value="GroES-like_sf"/>
</dbReference>
<evidence type="ECO:0000259" key="1">
    <source>
        <dbReference type="Pfam" id="PF08240"/>
    </source>
</evidence>
<reference evidence="2 3" key="1">
    <citation type="submission" date="2017-10" db="EMBL/GenBank/DDBJ databases">
        <title>Nyctiphanis sp. nov., isolated from the stomach of the euphausiid Nyctiphanes simplex (Hansen, 1911) in the Gulf of California.</title>
        <authorList>
            <person name="Gomez-Gil B."/>
            <person name="Aguilar-Mendez M."/>
            <person name="Lopez-Cortes A."/>
            <person name="Gomez-Gutierrez J."/>
            <person name="Roque A."/>
            <person name="Lang E."/>
            <person name="Gonzalez-Castillo A."/>
        </authorList>
    </citation>
    <scope>NUCLEOTIDE SEQUENCE [LARGE SCALE GENOMIC DNA]</scope>
    <source>
        <strain evidence="2 3">CAIM 600</strain>
    </source>
</reference>
<dbReference type="Proteomes" id="UP000290287">
    <property type="component" value="Unassembled WGS sequence"/>
</dbReference>
<comment type="caution">
    <text evidence="2">The sequence shown here is derived from an EMBL/GenBank/DDBJ whole genome shotgun (WGS) entry which is preliminary data.</text>
</comment>
<sequence>MRTLAALSASLASDIDNSKVVNVSIDGVEASIGLIDLDDPCFEPSQSHHRHHVQVRVSAFSLNYRERYRLLSVVESEQRAYRVLGSEFVGVVEAVGDDVSHVRVGDRVVGDGCVDLARPPPV</sequence>
<organism evidence="2 3">
    <name type="scientific">Veronia nyctiphanis</name>
    <dbReference type="NCBI Taxonomy" id="1278244"/>
    <lineage>
        <taxon>Bacteria</taxon>
        <taxon>Pseudomonadati</taxon>
        <taxon>Pseudomonadota</taxon>
        <taxon>Gammaproteobacteria</taxon>
        <taxon>Vibrionales</taxon>
        <taxon>Vibrionaceae</taxon>
        <taxon>Veronia</taxon>
    </lineage>
</organism>
<dbReference type="AlphaFoldDB" id="A0A4Q0YPW4"/>
<evidence type="ECO:0000313" key="3">
    <source>
        <dbReference type="Proteomes" id="UP000290287"/>
    </source>
</evidence>
<name>A0A4Q0YPW4_9GAMM</name>
<gene>
    <name evidence="2" type="ORF">CS022_21320</name>
</gene>
<dbReference type="Pfam" id="PF08240">
    <property type="entry name" value="ADH_N"/>
    <property type="match status" value="1"/>
</dbReference>
<proteinExistence type="predicted"/>
<dbReference type="EMBL" id="PEIB01000039">
    <property type="protein sequence ID" value="RXJ71209.1"/>
    <property type="molecule type" value="Genomic_DNA"/>
</dbReference>
<dbReference type="InterPro" id="IPR013154">
    <property type="entry name" value="ADH-like_N"/>
</dbReference>
<dbReference type="RefSeq" id="WP_129123934.1">
    <property type="nucleotide sequence ID" value="NZ_PEIB01000039.1"/>
</dbReference>
<evidence type="ECO:0000313" key="2">
    <source>
        <dbReference type="EMBL" id="RXJ71209.1"/>
    </source>
</evidence>
<feature type="domain" description="Alcohol dehydrogenase-like N-terminal" evidence="1">
    <location>
        <begin position="50"/>
        <end position="109"/>
    </location>
</feature>
<dbReference type="Gene3D" id="3.90.180.10">
    <property type="entry name" value="Medium-chain alcohol dehydrogenases, catalytic domain"/>
    <property type="match status" value="1"/>
</dbReference>
<keyword evidence="3" id="KW-1185">Reference proteome</keyword>
<protein>
    <recommendedName>
        <fullName evidence="1">Alcohol dehydrogenase-like N-terminal domain-containing protein</fullName>
    </recommendedName>
</protein>
<accession>A0A4Q0YPW4</accession>